<dbReference type="PANTHER" id="PTHR30521">
    <property type="entry name" value="DEFERROCHELATASE/PEROXIDASE"/>
    <property type="match status" value="1"/>
</dbReference>
<reference evidence="7 8" key="1">
    <citation type="submission" date="2019-04" db="EMBL/GenBank/DDBJ databases">
        <title>Natronospirillum operosus gen. nov., sp. nov., a haloalkaliphilic satellite isolated from decaying biomass of laboratory culture of cyanobacterium Geitlerinema sp. and proposal of Natronospirillaceae fam. nov. and Saccharospirillaceae fam. nov.</title>
        <authorList>
            <person name="Kevbrin V."/>
            <person name="Boltyanskaya Y."/>
            <person name="Koziaeva V."/>
            <person name="Grouzdev D.S."/>
            <person name="Park M."/>
            <person name="Cho J."/>
        </authorList>
    </citation>
    <scope>NUCLEOTIDE SEQUENCE [LARGE SCALE GENOMIC DNA]</scope>
    <source>
        <strain evidence="7 8">G-116</strain>
    </source>
</reference>
<evidence type="ECO:0000256" key="1">
    <source>
        <dbReference type="ARBA" id="ARBA00001970"/>
    </source>
</evidence>
<evidence type="ECO:0000313" key="7">
    <source>
        <dbReference type="EMBL" id="TGG90656.1"/>
    </source>
</evidence>
<evidence type="ECO:0000256" key="5">
    <source>
        <dbReference type="ARBA" id="ARBA00023004"/>
    </source>
</evidence>
<keyword evidence="4" id="KW-0560">Oxidoreductase</keyword>
<evidence type="ECO:0000256" key="2">
    <source>
        <dbReference type="ARBA" id="ARBA00022559"/>
    </source>
</evidence>
<dbReference type="InterPro" id="IPR011008">
    <property type="entry name" value="Dimeric_a/b-barrel"/>
</dbReference>
<organism evidence="7 8">
    <name type="scientific">Natronospirillum operosum</name>
    <dbReference type="NCBI Taxonomy" id="2759953"/>
    <lineage>
        <taxon>Bacteria</taxon>
        <taxon>Pseudomonadati</taxon>
        <taxon>Pseudomonadota</taxon>
        <taxon>Gammaproteobacteria</taxon>
        <taxon>Oceanospirillales</taxon>
        <taxon>Natronospirillaceae</taxon>
        <taxon>Natronospirillum</taxon>
    </lineage>
</organism>
<dbReference type="Pfam" id="PF21105">
    <property type="entry name" value="DyP_N"/>
    <property type="match status" value="1"/>
</dbReference>
<dbReference type="AlphaFoldDB" id="A0A4Z0W2L7"/>
<dbReference type="GO" id="GO:0004601">
    <property type="term" value="F:peroxidase activity"/>
    <property type="evidence" value="ECO:0007669"/>
    <property type="project" value="UniProtKB-KW"/>
</dbReference>
<keyword evidence="5" id="KW-0408">Iron</keyword>
<sequence>MTVIDLHDVQGNLVKPYGRYGYPLARYGFLRIRSGDAARHWLQAVLPHVTTGAPWPDRRAQQYGAAPPLPEATLNLAFSAAGLKAIGVPEKSLDALPEEFRLGMRGRCDLLGDDGPSAPEHWDPIWQGPAVHVWVSINARSEAALQRQTAWLQDSLEATDGGVELLTGHRGPGDDCWQEAGALTEQGRVVPREHFGFVDGISDPYFEGCGQPPEHVIGEGKPQRGGNPRDASGWAPLATGEFVLGYPDEADEYPLSALPQILTRNGTFLVYRKLHQNVASWRRYMSEMGRNFPGGADALAASMAGRWPNGAPLSECPDQASADAFMAELERLREARRLATEPAEKARLDKAYACQQQRLKAFNYADDLAGGRCPVGAHIRRTNPRGALEYGQEGAFRTPAALTDRRRLLRRGLPYGSSPPETTDADEHGIILMVLNASIKRQFEFVQQKWINYGNDFRLGNERDPLVGNQPLDDAEVPGQPGGHYKIPGGAQPPWFCARLPRFVETRGGDYFFLPSLSALHMLAAGNVDPT</sequence>
<dbReference type="GO" id="GO:0020037">
    <property type="term" value="F:heme binding"/>
    <property type="evidence" value="ECO:0007669"/>
    <property type="project" value="InterPro"/>
</dbReference>
<dbReference type="SUPFAM" id="SSF54909">
    <property type="entry name" value="Dimeric alpha+beta barrel"/>
    <property type="match status" value="1"/>
</dbReference>
<evidence type="ECO:0000313" key="8">
    <source>
        <dbReference type="Proteomes" id="UP000297475"/>
    </source>
</evidence>
<dbReference type="PROSITE" id="PS51404">
    <property type="entry name" value="DYP_PEROXIDASE"/>
    <property type="match status" value="1"/>
</dbReference>
<dbReference type="InterPro" id="IPR049509">
    <property type="entry name" value="DyP_N"/>
</dbReference>
<proteinExistence type="predicted"/>
<dbReference type="OrthoDB" id="9781066at2"/>
<dbReference type="EMBL" id="SRMF01000012">
    <property type="protein sequence ID" value="TGG90656.1"/>
    <property type="molecule type" value="Genomic_DNA"/>
</dbReference>
<evidence type="ECO:0000256" key="3">
    <source>
        <dbReference type="ARBA" id="ARBA00022723"/>
    </source>
</evidence>
<feature type="domain" description="DyP dimeric alpha+beta barrel" evidence="6">
    <location>
        <begin position="26"/>
        <end position="166"/>
    </location>
</feature>
<comment type="cofactor">
    <cofactor evidence="1">
        <name>heme b</name>
        <dbReference type="ChEBI" id="CHEBI:60344"/>
    </cofactor>
</comment>
<gene>
    <name evidence="7" type="ORF">E4656_18205</name>
</gene>
<dbReference type="PANTHER" id="PTHR30521:SF5">
    <property type="entry name" value="BLR4509 PROTEIN"/>
    <property type="match status" value="1"/>
</dbReference>
<name>A0A4Z0W2L7_9GAMM</name>
<accession>A0A4Z0W2L7</accession>
<comment type="caution">
    <text evidence="7">The sequence shown here is derived from an EMBL/GenBank/DDBJ whole genome shotgun (WGS) entry which is preliminary data.</text>
</comment>
<evidence type="ECO:0000259" key="6">
    <source>
        <dbReference type="Pfam" id="PF21105"/>
    </source>
</evidence>
<keyword evidence="3" id="KW-0479">Metal-binding</keyword>
<dbReference type="GO" id="GO:0005829">
    <property type="term" value="C:cytosol"/>
    <property type="evidence" value="ECO:0007669"/>
    <property type="project" value="TreeGrafter"/>
</dbReference>
<keyword evidence="8" id="KW-1185">Reference proteome</keyword>
<dbReference type="Proteomes" id="UP000297475">
    <property type="component" value="Unassembled WGS sequence"/>
</dbReference>
<keyword evidence="2 7" id="KW-0575">Peroxidase</keyword>
<dbReference type="InterPro" id="IPR006314">
    <property type="entry name" value="Dyp_peroxidase"/>
</dbReference>
<evidence type="ECO:0000256" key="4">
    <source>
        <dbReference type="ARBA" id="ARBA00023002"/>
    </source>
</evidence>
<protein>
    <submittedName>
        <fullName evidence="7">Peroxidase</fullName>
    </submittedName>
</protein>
<dbReference type="GO" id="GO:0046872">
    <property type="term" value="F:metal ion binding"/>
    <property type="evidence" value="ECO:0007669"/>
    <property type="project" value="UniProtKB-KW"/>
</dbReference>